<keyword evidence="4" id="KW-0106">Calcium</keyword>
<feature type="repeat" description="WD" evidence="5">
    <location>
        <begin position="1583"/>
        <end position="1625"/>
    </location>
</feature>
<dbReference type="Pfam" id="PF03451">
    <property type="entry name" value="HELP"/>
    <property type="match status" value="3"/>
</dbReference>
<comment type="similarity">
    <text evidence="1">Belongs to the WD repeat EMAP family.</text>
</comment>
<keyword evidence="9" id="KW-1185">Reference proteome</keyword>
<comment type="caution">
    <text evidence="8">The sequence shown here is derived from an EMBL/GenBank/DDBJ whole genome shotgun (WGS) entry which is preliminary data.</text>
</comment>
<gene>
    <name evidence="8" type="ORF">SCF082_LOCUS50110</name>
</gene>
<accession>A0ABP0S5N3</accession>
<evidence type="ECO:0000256" key="6">
    <source>
        <dbReference type="SAM" id="MobiDB-lite"/>
    </source>
</evidence>
<dbReference type="SUPFAM" id="SSF50998">
    <property type="entry name" value="Quinoprotein alcohol dehydrogenase-like"/>
    <property type="match status" value="2"/>
</dbReference>
<dbReference type="SUPFAM" id="SSF47473">
    <property type="entry name" value="EF-hand"/>
    <property type="match status" value="1"/>
</dbReference>
<dbReference type="Proteomes" id="UP001642464">
    <property type="component" value="Unassembled WGS sequence"/>
</dbReference>
<feature type="compositionally biased region" description="Basic and acidic residues" evidence="6">
    <location>
        <begin position="2321"/>
        <end position="2333"/>
    </location>
</feature>
<feature type="repeat" description="WD" evidence="5">
    <location>
        <begin position="1935"/>
        <end position="1965"/>
    </location>
</feature>
<dbReference type="Pfam" id="PF23414">
    <property type="entry name" value="Beta-prop_EML_2"/>
    <property type="match status" value="3"/>
</dbReference>
<dbReference type="PROSITE" id="PS00018">
    <property type="entry name" value="EF_HAND_1"/>
    <property type="match status" value="1"/>
</dbReference>
<evidence type="ECO:0000256" key="3">
    <source>
        <dbReference type="ARBA" id="ARBA00022737"/>
    </source>
</evidence>
<dbReference type="InterPro" id="IPR005108">
    <property type="entry name" value="HELP"/>
</dbReference>
<dbReference type="InterPro" id="IPR055442">
    <property type="entry name" value="Beta-prop_EML-like_2nd"/>
</dbReference>
<dbReference type="PROSITE" id="PS50222">
    <property type="entry name" value="EF_HAND_2"/>
    <property type="match status" value="1"/>
</dbReference>
<feature type="repeat" description="WD" evidence="5">
    <location>
        <begin position="536"/>
        <end position="568"/>
    </location>
</feature>
<evidence type="ECO:0000256" key="5">
    <source>
        <dbReference type="PROSITE-ProRule" id="PRU00221"/>
    </source>
</evidence>
<feature type="repeat" description="WD" evidence="5">
    <location>
        <begin position="2118"/>
        <end position="2159"/>
    </location>
</feature>
<name>A0ABP0S5N3_9DINO</name>
<dbReference type="InterPro" id="IPR018247">
    <property type="entry name" value="EF_Hand_1_Ca_BS"/>
</dbReference>
<feature type="domain" description="EF-hand" evidence="7">
    <location>
        <begin position="101"/>
        <end position="136"/>
    </location>
</feature>
<dbReference type="EMBL" id="CAXAMM010042941">
    <property type="protein sequence ID" value="CAK9107654.1"/>
    <property type="molecule type" value="Genomic_DNA"/>
</dbReference>
<dbReference type="PROSITE" id="PS50294">
    <property type="entry name" value="WD_REPEATS_REGION"/>
    <property type="match status" value="1"/>
</dbReference>
<proteinExistence type="inferred from homology"/>
<dbReference type="PANTHER" id="PTHR13720">
    <property type="entry name" value="WD-40 REPEAT PROTEIN"/>
    <property type="match status" value="1"/>
</dbReference>
<feature type="repeat" description="WD" evidence="5">
    <location>
        <begin position="1346"/>
        <end position="1377"/>
    </location>
</feature>
<feature type="compositionally biased region" description="Acidic residues" evidence="6">
    <location>
        <begin position="908"/>
        <end position="919"/>
    </location>
</feature>
<evidence type="ECO:0000313" key="9">
    <source>
        <dbReference type="Proteomes" id="UP001642464"/>
    </source>
</evidence>
<evidence type="ECO:0000256" key="2">
    <source>
        <dbReference type="ARBA" id="ARBA00022574"/>
    </source>
</evidence>
<dbReference type="InterPro" id="IPR050630">
    <property type="entry name" value="WD_repeat_EMAP"/>
</dbReference>
<dbReference type="Gene3D" id="1.10.238.10">
    <property type="entry name" value="EF-hand"/>
    <property type="match status" value="1"/>
</dbReference>
<dbReference type="InterPro" id="IPR015943">
    <property type="entry name" value="WD40/YVTN_repeat-like_dom_sf"/>
</dbReference>
<dbReference type="InterPro" id="IPR011992">
    <property type="entry name" value="EF-hand-dom_pair"/>
</dbReference>
<feature type="compositionally biased region" description="Basic and acidic residues" evidence="6">
    <location>
        <begin position="920"/>
        <end position="933"/>
    </location>
</feature>
<feature type="region of interest" description="Disordered" evidence="6">
    <location>
        <begin position="904"/>
        <end position="933"/>
    </location>
</feature>
<keyword evidence="2 5" id="KW-0853">WD repeat</keyword>
<dbReference type="Pfam" id="PF23409">
    <property type="entry name" value="Beta-prop_EML"/>
    <property type="match status" value="3"/>
</dbReference>
<dbReference type="InterPro" id="IPR011047">
    <property type="entry name" value="Quinoprotein_ADH-like_sf"/>
</dbReference>
<feature type="repeat" description="WD" evidence="5">
    <location>
        <begin position="1429"/>
        <end position="1462"/>
    </location>
</feature>
<dbReference type="InterPro" id="IPR002048">
    <property type="entry name" value="EF_hand_dom"/>
</dbReference>
<dbReference type="SMART" id="SM00320">
    <property type="entry name" value="WD40"/>
    <property type="match status" value="28"/>
</dbReference>
<feature type="repeat" description="WD" evidence="5">
    <location>
        <begin position="2040"/>
        <end position="2066"/>
    </location>
</feature>
<evidence type="ECO:0000313" key="8">
    <source>
        <dbReference type="EMBL" id="CAK9107654.1"/>
    </source>
</evidence>
<dbReference type="PROSITE" id="PS50082">
    <property type="entry name" value="WD_REPEATS_2"/>
    <property type="match status" value="7"/>
</dbReference>
<protein>
    <submittedName>
        <fullName evidence="8">Echinoderm microtubule-associated protein-like 6 (EMAP-6) (Echinoderm microtubule-associated protein-like 5-like)</fullName>
    </submittedName>
</protein>
<dbReference type="SUPFAM" id="SSF50978">
    <property type="entry name" value="WD40 repeat-like"/>
    <property type="match status" value="3"/>
</dbReference>
<evidence type="ECO:0000259" key="7">
    <source>
        <dbReference type="PROSITE" id="PS50222"/>
    </source>
</evidence>
<dbReference type="InterPro" id="IPR055439">
    <property type="entry name" value="Beta-prop_EML_1st"/>
</dbReference>
<evidence type="ECO:0000256" key="4">
    <source>
        <dbReference type="ARBA" id="ARBA00022837"/>
    </source>
</evidence>
<dbReference type="Gene3D" id="2.130.10.10">
    <property type="entry name" value="YVTN repeat-like/Quinoprotein amine dehydrogenase"/>
    <property type="match status" value="6"/>
</dbReference>
<keyword evidence="3" id="KW-0677">Repeat</keyword>
<dbReference type="InterPro" id="IPR036322">
    <property type="entry name" value="WD40_repeat_dom_sf"/>
</dbReference>
<dbReference type="InterPro" id="IPR001680">
    <property type="entry name" value="WD40_rpt"/>
</dbReference>
<sequence>MGQLLGKARLREAARPFVNLDHSAVYLLWESFNDVAEGFGINVDELTEICVALQSTTFAHAPKQVILKTVEMIFVALDTDQNNLVDSLEALVTLCMLSGIELREKAKFCFMCYDFDESGEITVDELTLLLKSCATGLCKLSQETDIPEEIKVEQLAQDCFRRTGKTDDIRITCDEFVDYCATTPEIVAWSHFYDDANDYNAIEQFAVTPGAQGSAVQEKRKENVRNAFAANLPLDEVLHEEGRVIPRSAEELRARDPDCFPCKKPTKEQIQAAAQVAQPWMETAGMTVPTNPPVVKKTQPDENALELDWVHGYGSMHSRNNLRYTGTGEVVYHAACVGVVYSIDTHHQRFNLDHTDHILSMALHPDENTVATGERGNPPKIHVWDTASMKLLVTLCGVHKVGVSNLAFSPGSDGRWLVSVGQDPEHTVALYDWAKRDLIFSAKSTRTRVLDVAFRWPAKDSSSGVPPSFATCGENHMSFWNLDGNCRQKKGIFGKIAAPQSMLTVASHPTNNKVVSGSLSGHLYIWDMNRNLQRAIKAHDAAVTALSFHKTGLLSGGEDGKVRLWSLNLEQGAIFDIAGLGSLCAAVSSVCFNEDATHILAGTRGGEIFEMSAEDGSNIHPGPLITGHFDGELHGLAVHPHKPEFCTVGDDQTVRVWDSVTRRMTRMVKIDTKSRACAYSPDGTLIAVGLGSGTGAGKKDGAFVILNEADLCIIHEARDSKKWIAEVKFSSDGSTLAIGSNDSAIYLYNVEDFASKGKCKGHHGGVRNIDFSEDNQCMQSNCAANELLFWNANTGEQYKKPSTMRDVEWSSQTVPQGWATQGMWGAPGALPVLSCERSHASDILVGADLAGRLRMFRGPVSDPKQGFHQFRGHSSAIRRTRFVFDDSFLLSAGQQDRCVMQWKHEADEKDGDQDQDDEDAMFRNDPDSENEQDHLDGFALERSEAQEAVNNEKPPPRKSQTTIDDKLADGIEYLDETDEEQEDATGQVIEAKGGEDDGNQFPERPWVRLAVAPSILPKEDHTATDETMSLEWVHGYNAQRSRSSVLYLPNGDVAFPAANLGVVFNKQGGGVQRFFTDHTDQVSCLALHPEGTLIVTGQLGKTPKIIVWDSETMEAVQTLTGFHRCGIQSVKFSRDGGSIVSVGLDTDHRIAVHDWKNGIVSTQCNGGALKVLDVDFFPDGFGLAQCGIDHVKFHDLKGRNAVTRSAILGKKGKLQAMYCIAWAGNRPVIGTADGHLYAFGGRVLEQSVKAHESCVLTLFSCSEGIASGGKDGMVKIWSTGLEMKAQFEVQQGLSSIRSVCWNPDQNRLVVGTRACELVEISASDGSDLNDGKPLVSGHAKHELWGLAMHPTKNEYCTVGDDQTVRVWDVATHKLLKSQKLDTMGRAVAYSPDGSKIAVGLGAKIGKGRQKKDGSFVILNEKDLVMLHEGRNSKQWITDLKFSPDGATLALGSYDNAVYLYDIGGGYVVKGVFEGHNSFITHLDISVDGQFVQTNCGAYELKYCDANSGTNIPAVSTLKDVQWTTWTCPLGWPVKGVHDPQSLTELNSVDRSSSGRLLACGDEFGRIDLRRFPCTSVLAGKKTYRGHTGNVRNVRFTSDEAYLVSVGGDDRCIMQWKLDTYEEDVAIAAGDSGRDSDVVLEAKGAGPNGIKGSNECEFVAVRPWISAVVPPTGAPSASKHGTAAPEGCDLELEFVYGHRSDDVRNNLRYNSIGQAVYFAASAGIVYDKALHAQQFYLGHGGRPIISMAMHPSGKFVATGEGSCSNRRRPEDKVRVHVWNALTGEGIIKLPAMHSVAASQLSFSGDGTRLVTVGEDENHTVCVWRTDSGMWTDTFLQAKAMAGQNKVLFALFYGATHLVTGGVNHVTFWSLHGRVMTPQSGIFGRKGKVQPVLCAAPLSGSGGAASASVAGLACKIATGTVTGHLYVWSEGEVIKSVKAHERTVNSIHACHLGVVTGSKDGVVKIWDAKLSPLRTFDMTEALPTPHRPAVRSVCWDGHRGVILVGTQGSEIFEVTTENQSVAVLSQGHAMDELYGLAAHPSNPDLFVTAGDDHTVRLWDASKRMLVRERHVGCMTRAIAWSPTGDCLGVGLGGSVGRGRQKKDGVVMVLDGNTLDLLHETRDSKEWIADAKYSPDGETLAVASLDNKIYLYDVNKNYELRAKCEGHNSFVLHIDFSEDSEYIRSNCGGFDLLYHKNEDGAMINSPSILKDVKWATTTCCLTWSVQGMWPEVTDRTAYNACDAVDDAELLAAADDQGNLCLFNYPAISKGADCIKARAHVSQVTNTRFSADRSRIFTVGGPDRTICQWKLTRVKATGSSEADEEQKIHHQESKEVL</sequence>
<feature type="region of interest" description="Disordered" evidence="6">
    <location>
        <begin position="2314"/>
        <end position="2333"/>
    </location>
</feature>
<dbReference type="SUPFAM" id="SSF117289">
    <property type="entry name" value="Nucleoporin domain"/>
    <property type="match status" value="1"/>
</dbReference>
<organism evidence="8 9">
    <name type="scientific">Durusdinium trenchii</name>
    <dbReference type="NCBI Taxonomy" id="1381693"/>
    <lineage>
        <taxon>Eukaryota</taxon>
        <taxon>Sar</taxon>
        <taxon>Alveolata</taxon>
        <taxon>Dinophyceae</taxon>
        <taxon>Suessiales</taxon>
        <taxon>Symbiodiniaceae</taxon>
        <taxon>Durusdinium</taxon>
    </lineage>
</organism>
<evidence type="ECO:0000256" key="1">
    <source>
        <dbReference type="ARBA" id="ARBA00006489"/>
    </source>
</evidence>
<reference evidence="8 9" key="1">
    <citation type="submission" date="2024-02" db="EMBL/GenBank/DDBJ databases">
        <authorList>
            <person name="Chen Y."/>
            <person name="Shah S."/>
            <person name="Dougan E. K."/>
            <person name="Thang M."/>
            <person name="Chan C."/>
        </authorList>
    </citation>
    <scope>NUCLEOTIDE SEQUENCE [LARGE SCALE GENOMIC DNA]</scope>
</reference>
<dbReference type="PANTHER" id="PTHR13720:SF33">
    <property type="entry name" value="HELP DOMAIN-CONTAINING PROTEIN"/>
    <property type="match status" value="1"/>
</dbReference>